<proteinExistence type="predicted"/>
<dbReference type="OrthoDB" id="103849at2759"/>
<dbReference type="OMA" id="CTRHYLT"/>
<name>D0MTL7_PHYIT</name>
<accession>D0MTL7</accession>
<keyword evidence="2" id="KW-1185">Reference proteome</keyword>
<dbReference type="eggNOG" id="ENOG502RGU5">
    <property type="taxonomic scope" value="Eukaryota"/>
</dbReference>
<dbReference type="VEuPathDB" id="FungiDB:PITG_01594"/>
<dbReference type="KEGG" id="pif:PITG_01594"/>
<organism evidence="1 2">
    <name type="scientific">Phytophthora infestans (strain T30-4)</name>
    <name type="common">Potato late blight agent</name>
    <dbReference type="NCBI Taxonomy" id="403677"/>
    <lineage>
        <taxon>Eukaryota</taxon>
        <taxon>Sar</taxon>
        <taxon>Stramenopiles</taxon>
        <taxon>Oomycota</taxon>
        <taxon>Peronosporomycetes</taxon>
        <taxon>Peronosporales</taxon>
        <taxon>Peronosporaceae</taxon>
        <taxon>Phytophthora</taxon>
    </lineage>
</organism>
<gene>
    <name evidence="1" type="ORF">PITG_01594</name>
</gene>
<dbReference type="HOGENOM" id="CLU_184170_0_0_1"/>
<evidence type="ECO:0000313" key="1">
    <source>
        <dbReference type="EMBL" id="EEY61314.1"/>
    </source>
</evidence>
<protein>
    <submittedName>
        <fullName evidence="1">Uncharacterized protein</fullName>
    </submittedName>
</protein>
<dbReference type="RefSeq" id="XP_002908231.1">
    <property type="nucleotide sequence ID" value="XM_002908185.1"/>
</dbReference>
<reference evidence="2" key="1">
    <citation type="journal article" date="2009" name="Nature">
        <title>Genome sequence and analysis of the Irish potato famine pathogen Phytophthora infestans.</title>
        <authorList>
            <consortium name="The Broad Institute Genome Sequencing Platform"/>
            <person name="Haas B.J."/>
            <person name="Kamoun S."/>
            <person name="Zody M.C."/>
            <person name="Jiang R.H."/>
            <person name="Handsaker R.E."/>
            <person name="Cano L.M."/>
            <person name="Grabherr M."/>
            <person name="Kodira C.D."/>
            <person name="Raffaele S."/>
            <person name="Torto-Alalibo T."/>
            <person name="Bozkurt T.O."/>
            <person name="Ah-Fong A.M."/>
            <person name="Alvarado L."/>
            <person name="Anderson V.L."/>
            <person name="Armstrong M.R."/>
            <person name="Avrova A."/>
            <person name="Baxter L."/>
            <person name="Beynon J."/>
            <person name="Boevink P.C."/>
            <person name="Bollmann S.R."/>
            <person name="Bos J.I."/>
            <person name="Bulone V."/>
            <person name="Cai G."/>
            <person name="Cakir C."/>
            <person name="Carrington J.C."/>
            <person name="Chawner M."/>
            <person name="Conti L."/>
            <person name="Costanzo S."/>
            <person name="Ewan R."/>
            <person name="Fahlgren N."/>
            <person name="Fischbach M.A."/>
            <person name="Fugelstad J."/>
            <person name="Gilroy E.M."/>
            <person name="Gnerre S."/>
            <person name="Green P.J."/>
            <person name="Grenville-Briggs L.J."/>
            <person name="Griffith J."/>
            <person name="Grunwald N.J."/>
            <person name="Horn K."/>
            <person name="Horner N.R."/>
            <person name="Hu C.H."/>
            <person name="Huitema E."/>
            <person name="Jeong D.H."/>
            <person name="Jones A.M."/>
            <person name="Jones J.D."/>
            <person name="Jones R.W."/>
            <person name="Karlsson E.K."/>
            <person name="Kunjeti S.G."/>
            <person name="Lamour K."/>
            <person name="Liu Z."/>
            <person name="Ma L."/>
            <person name="Maclean D."/>
            <person name="Chibucos M.C."/>
            <person name="McDonald H."/>
            <person name="McWalters J."/>
            <person name="Meijer H.J."/>
            <person name="Morgan W."/>
            <person name="Morris P.F."/>
            <person name="Munro C.A."/>
            <person name="O'Neill K."/>
            <person name="Ospina-Giraldo M."/>
            <person name="Pinzon A."/>
            <person name="Pritchard L."/>
            <person name="Ramsahoye B."/>
            <person name="Ren Q."/>
            <person name="Restrepo S."/>
            <person name="Roy S."/>
            <person name="Sadanandom A."/>
            <person name="Savidor A."/>
            <person name="Schornack S."/>
            <person name="Schwartz D.C."/>
            <person name="Schumann U.D."/>
            <person name="Schwessinger B."/>
            <person name="Seyer L."/>
            <person name="Sharpe T."/>
            <person name="Silvar C."/>
            <person name="Song J."/>
            <person name="Studholme D.J."/>
            <person name="Sykes S."/>
            <person name="Thines M."/>
            <person name="van de Vondervoort P.J."/>
            <person name="Phuntumart V."/>
            <person name="Wawra S."/>
            <person name="Weide R."/>
            <person name="Win J."/>
            <person name="Young C."/>
            <person name="Zhou S."/>
            <person name="Fry W."/>
            <person name="Meyers B.C."/>
            <person name="van West P."/>
            <person name="Ristaino J."/>
            <person name="Govers F."/>
            <person name="Birch P.R."/>
            <person name="Whisson S.C."/>
            <person name="Judelson H.S."/>
            <person name="Nusbaum C."/>
        </authorList>
    </citation>
    <scope>NUCLEOTIDE SEQUENCE [LARGE SCALE GENOMIC DNA]</scope>
    <source>
        <strain evidence="2">T30-4</strain>
    </source>
</reference>
<sequence>MHEDDDDNVLLLLCDAYSSRKTSLSSVRRDVHQLVVESAWRAAMCTRHYLTVRCLDAPCAAAWMALYKNGLDSNF</sequence>
<evidence type="ECO:0000313" key="2">
    <source>
        <dbReference type="Proteomes" id="UP000006643"/>
    </source>
</evidence>
<dbReference type="InParanoid" id="D0MTL7"/>
<dbReference type="Proteomes" id="UP000006643">
    <property type="component" value="Unassembled WGS sequence"/>
</dbReference>
<dbReference type="GeneID" id="9468929"/>
<dbReference type="EMBL" id="DS028119">
    <property type="protein sequence ID" value="EEY61314.1"/>
    <property type="molecule type" value="Genomic_DNA"/>
</dbReference>
<dbReference type="AlphaFoldDB" id="D0MTL7"/>